<feature type="compositionally biased region" description="Gly residues" evidence="1">
    <location>
        <begin position="585"/>
        <end position="613"/>
    </location>
</feature>
<reference evidence="4" key="1">
    <citation type="journal article" date="2023" name="Mol. Phylogenet. Evol.">
        <title>Genome-scale phylogeny and comparative genomics of the fungal order Sordariales.</title>
        <authorList>
            <person name="Hensen N."/>
            <person name="Bonometti L."/>
            <person name="Westerberg I."/>
            <person name="Brannstrom I.O."/>
            <person name="Guillou S."/>
            <person name="Cros-Aarteil S."/>
            <person name="Calhoun S."/>
            <person name="Haridas S."/>
            <person name="Kuo A."/>
            <person name="Mondo S."/>
            <person name="Pangilinan J."/>
            <person name="Riley R."/>
            <person name="LaButti K."/>
            <person name="Andreopoulos B."/>
            <person name="Lipzen A."/>
            <person name="Chen C."/>
            <person name="Yan M."/>
            <person name="Daum C."/>
            <person name="Ng V."/>
            <person name="Clum A."/>
            <person name="Steindorff A."/>
            <person name="Ohm R.A."/>
            <person name="Martin F."/>
            <person name="Silar P."/>
            <person name="Natvig D.O."/>
            <person name="Lalanne C."/>
            <person name="Gautier V."/>
            <person name="Ament-Velasquez S.L."/>
            <person name="Kruys A."/>
            <person name="Hutchinson M.I."/>
            <person name="Powell A.J."/>
            <person name="Barry K."/>
            <person name="Miller A.N."/>
            <person name="Grigoriev I.V."/>
            <person name="Debuchy R."/>
            <person name="Gladieux P."/>
            <person name="Hiltunen Thoren M."/>
            <person name="Johannesson H."/>
        </authorList>
    </citation>
    <scope>NUCLEOTIDE SEQUENCE</scope>
    <source>
        <strain evidence="4">CBS 731.68</strain>
    </source>
</reference>
<feature type="compositionally biased region" description="Gly residues" evidence="1">
    <location>
        <begin position="369"/>
        <end position="382"/>
    </location>
</feature>
<evidence type="ECO:0000313" key="4">
    <source>
        <dbReference type="EMBL" id="KAK4119297.1"/>
    </source>
</evidence>
<reference evidence="4" key="2">
    <citation type="submission" date="2023-05" db="EMBL/GenBank/DDBJ databases">
        <authorList>
            <consortium name="Lawrence Berkeley National Laboratory"/>
            <person name="Steindorff A."/>
            <person name="Hensen N."/>
            <person name="Bonometti L."/>
            <person name="Westerberg I."/>
            <person name="Brannstrom I.O."/>
            <person name="Guillou S."/>
            <person name="Cros-Aarteil S."/>
            <person name="Calhoun S."/>
            <person name="Haridas S."/>
            <person name="Kuo A."/>
            <person name="Mondo S."/>
            <person name="Pangilinan J."/>
            <person name="Riley R."/>
            <person name="Labutti K."/>
            <person name="Andreopoulos B."/>
            <person name="Lipzen A."/>
            <person name="Chen C."/>
            <person name="Yanf M."/>
            <person name="Daum C."/>
            <person name="Ng V."/>
            <person name="Clum A."/>
            <person name="Ohm R."/>
            <person name="Martin F."/>
            <person name="Silar P."/>
            <person name="Natvig D."/>
            <person name="Lalanne C."/>
            <person name="Gautier V."/>
            <person name="Ament-Velasquez S.L."/>
            <person name="Kruys A."/>
            <person name="Hutchinson M.I."/>
            <person name="Powell A.J."/>
            <person name="Barry K."/>
            <person name="Miller A.N."/>
            <person name="Grigoriev I.V."/>
            <person name="Debuchy R."/>
            <person name="Gladieux P."/>
            <person name="Thoren M.H."/>
            <person name="Johannesson H."/>
        </authorList>
    </citation>
    <scope>NUCLEOTIDE SEQUENCE</scope>
    <source>
        <strain evidence="4">CBS 731.68</strain>
    </source>
</reference>
<keyword evidence="5" id="KW-1185">Reference proteome</keyword>
<keyword evidence="3" id="KW-0732">Signal</keyword>
<keyword evidence="2" id="KW-0472">Membrane</keyword>
<keyword evidence="2" id="KW-0812">Transmembrane</keyword>
<dbReference type="EMBL" id="MU853250">
    <property type="protein sequence ID" value="KAK4119297.1"/>
    <property type="molecule type" value="Genomic_DNA"/>
</dbReference>
<feature type="transmembrane region" description="Helical" evidence="2">
    <location>
        <begin position="818"/>
        <end position="835"/>
    </location>
</feature>
<feature type="region of interest" description="Disordered" evidence="1">
    <location>
        <begin position="292"/>
        <end position="315"/>
    </location>
</feature>
<feature type="compositionally biased region" description="Gly residues" evidence="1">
    <location>
        <begin position="295"/>
        <end position="309"/>
    </location>
</feature>
<dbReference type="PRINTS" id="PR01228">
    <property type="entry name" value="EGGSHELL"/>
</dbReference>
<feature type="compositionally biased region" description="Gly residues" evidence="1">
    <location>
        <begin position="547"/>
        <end position="572"/>
    </location>
</feature>
<feature type="compositionally biased region" description="Polar residues" evidence="1">
    <location>
        <begin position="384"/>
        <end position="395"/>
    </location>
</feature>
<evidence type="ECO:0000256" key="2">
    <source>
        <dbReference type="SAM" id="Phobius"/>
    </source>
</evidence>
<feature type="compositionally biased region" description="Low complexity" evidence="1">
    <location>
        <begin position="415"/>
        <end position="426"/>
    </location>
</feature>
<feature type="chain" id="PRO_5043010750" evidence="3">
    <location>
        <begin position="27"/>
        <end position="836"/>
    </location>
</feature>
<feature type="region of interest" description="Disordered" evidence="1">
    <location>
        <begin position="369"/>
        <end position="426"/>
    </location>
</feature>
<organism evidence="4 5">
    <name type="scientific">Parathielavia appendiculata</name>
    <dbReference type="NCBI Taxonomy" id="2587402"/>
    <lineage>
        <taxon>Eukaryota</taxon>
        <taxon>Fungi</taxon>
        <taxon>Dikarya</taxon>
        <taxon>Ascomycota</taxon>
        <taxon>Pezizomycotina</taxon>
        <taxon>Sordariomycetes</taxon>
        <taxon>Sordariomycetidae</taxon>
        <taxon>Sordariales</taxon>
        <taxon>Chaetomiaceae</taxon>
        <taxon>Parathielavia</taxon>
    </lineage>
</organism>
<sequence>MRTFPLLPPSLVALLTTSLLSSNAEARRILWSKKSLVGSGSDPSSVGNYAAGNNLMLKMGNFSFDTPGAQCSWDDVSEPIIIFPQAEGNRTYIALGMQLSINLTSLDPLTIMSASKLYVSYIQSGLRVRSADNPMLISDVNPLVPFQMSGPSNNQPVVLVTLLYVQPHPLVIDDKFNLAFTGIASDASQRQNFQFDDFCQSAAITSLQASTWVVINDTTNGEVSGGRGGVGGGGGGVSTPGLLPTPTPKPTPLPGNGTVGGVGGGTGGSGQRVTTILTTDANGAPLAITSTLSGSSGGGGGSGAGGGQADGTTISATNAAGQPTLITSTLTPGSGAGSGGVGGASVTLINTIDAAGLPTVITSTLASGGSGAGSGAANGGGSQPAVTTISTTDANGNPILITSALPPGAGSGSETPITPGGTPTIITTTDAFGSPIAIVTTLPAGVSPLPGAGSGNAGRNVTTPIATPRPGGSKPVATIIQEVTVTISENPSSVFTSTITFVSTILAPASSECGVGGIGAGTGATVTATVTVDLNGVPVGTTLPLGSGSGSGASGGSQGGDGGGGGKGGGSGDATPSPTPNPSLGVGGGSGGGTRTGATGGGAGAGGGRGGASGTATATPGPGGSQGGGTGGSGGGSGKATPTSGSGGLQGNGGEGGSGTGSGGGGSNGDGGSGGHGGAGGEGESNGGTGGCTGSGDNTGGGCSGGGSGGNGSKTGSGANTPSPTPTPTPGDGPCGLCGGRIGTSPITPGTPTATGSREPSETLTKLTVIYPIPSCEACSKNGAKTDSAALGTATPGSLAAVSHPVVEAGAVKDNPPGVLPALLLGGVAFIFIVFL</sequence>
<feature type="region of interest" description="Disordered" evidence="1">
    <location>
        <begin position="222"/>
        <end position="273"/>
    </location>
</feature>
<comment type="caution">
    <text evidence="4">The sequence shown here is derived from an EMBL/GenBank/DDBJ whole genome shotgun (WGS) entry which is preliminary data.</text>
</comment>
<dbReference type="GeneID" id="87833455"/>
<proteinExistence type="predicted"/>
<gene>
    <name evidence="4" type="ORF">N657DRAFT_684508</name>
</gene>
<feature type="compositionally biased region" description="Gly residues" evidence="1">
    <location>
        <begin position="257"/>
        <end position="270"/>
    </location>
</feature>
<dbReference type="Proteomes" id="UP001302602">
    <property type="component" value="Unassembled WGS sequence"/>
</dbReference>
<dbReference type="RefSeq" id="XP_062643070.1">
    <property type="nucleotide sequence ID" value="XM_062796687.1"/>
</dbReference>
<feature type="compositionally biased region" description="Low complexity" evidence="1">
    <location>
        <begin position="743"/>
        <end position="757"/>
    </location>
</feature>
<accession>A0AAN6TRB1</accession>
<feature type="compositionally biased region" description="Gly residues" evidence="1">
    <location>
        <begin position="645"/>
        <end position="715"/>
    </location>
</feature>
<evidence type="ECO:0000313" key="5">
    <source>
        <dbReference type="Proteomes" id="UP001302602"/>
    </source>
</evidence>
<feature type="region of interest" description="Disordered" evidence="1">
    <location>
        <begin position="543"/>
        <end position="761"/>
    </location>
</feature>
<feature type="compositionally biased region" description="Gly residues" evidence="1">
    <location>
        <begin position="733"/>
        <end position="742"/>
    </location>
</feature>
<keyword evidence="2" id="KW-1133">Transmembrane helix</keyword>
<protein>
    <submittedName>
        <fullName evidence="4">Uncharacterized protein</fullName>
    </submittedName>
</protein>
<name>A0AAN6TRB1_9PEZI</name>
<evidence type="ECO:0000256" key="1">
    <source>
        <dbReference type="SAM" id="MobiDB-lite"/>
    </source>
</evidence>
<feature type="compositionally biased region" description="Gly residues" evidence="1">
    <location>
        <begin position="621"/>
        <end position="638"/>
    </location>
</feature>
<dbReference type="AlphaFoldDB" id="A0AAN6TRB1"/>
<feature type="compositionally biased region" description="Gly residues" evidence="1">
    <location>
        <begin position="223"/>
        <end position="238"/>
    </location>
</feature>
<evidence type="ECO:0000256" key="3">
    <source>
        <dbReference type="SAM" id="SignalP"/>
    </source>
</evidence>
<feature type="signal peptide" evidence="3">
    <location>
        <begin position="1"/>
        <end position="26"/>
    </location>
</feature>
<feature type="compositionally biased region" description="Pro residues" evidence="1">
    <location>
        <begin position="243"/>
        <end position="253"/>
    </location>
</feature>